<accession>A0A7J8VGZ8</accession>
<keyword evidence="2" id="KW-1185">Reference proteome</keyword>
<sequence>MGMSATGLLRETLMGSRLLAAMVSQIRPSMLFGRT</sequence>
<evidence type="ECO:0000313" key="2">
    <source>
        <dbReference type="Proteomes" id="UP000593573"/>
    </source>
</evidence>
<evidence type="ECO:0000313" key="1">
    <source>
        <dbReference type="EMBL" id="MBA0662058.1"/>
    </source>
</evidence>
<comment type="caution">
    <text evidence="1">The sequence shown here is derived from an EMBL/GenBank/DDBJ whole genome shotgun (WGS) entry which is preliminary data.</text>
</comment>
<reference evidence="1 2" key="1">
    <citation type="journal article" date="2019" name="Genome Biol. Evol.">
        <title>Insights into the evolution of the New World diploid cottons (Gossypium, subgenus Houzingenia) based on genome sequencing.</title>
        <authorList>
            <person name="Grover C.E."/>
            <person name="Arick M.A. 2nd"/>
            <person name="Thrash A."/>
            <person name="Conover J.L."/>
            <person name="Sanders W.S."/>
            <person name="Peterson D.G."/>
            <person name="Frelichowski J.E."/>
            <person name="Scheffler J.A."/>
            <person name="Scheffler B.E."/>
            <person name="Wendel J.F."/>
        </authorList>
    </citation>
    <scope>NUCLEOTIDE SEQUENCE [LARGE SCALE GENOMIC DNA]</scope>
    <source>
        <strain evidence="1">57</strain>
        <tissue evidence="1">Leaf</tissue>
    </source>
</reference>
<name>A0A7J8VGZ8_9ROSI</name>
<protein>
    <submittedName>
        <fullName evidence="1">Uncharacterized protein</fullName>
    </submittedName>
</protein>
<dbReference type="Proteomes" id="UP000593573">
    <property type="component" value="Unassembled WGS sequence"/>
</dbReference>
<gene>
    <name evidence="1" type="ORF">Goklo_006255</name>
</gene>
<dbReference type="OrthoDB" id="998849at2759"/>
<dbReference type="AlphaFoldDB" id="A0A7J8VGZ8"/>
<organism evidence="1 2">
    <name type="scientific">Gossypium klotzschianum</name>
    <dbReference type="NCBI Taxonomy" id="34286"/>
    <lineage>
        <taxon>Eukaryota</taxon>
        <taxon>Viridiplantae</taxon>
        <taxon>Streptophyta</taxon>
        <taxon>Embryophyta</taxon>
        <taxon>Tracheophyta</taxon>
        <taxon>Spermatophyta</taxon>
        <taxon>Magnoliopsida</taxon>
        <taxon>eudicotyledons</taxon>
        <taxon>Gunneridae</taxon>
        <taxon>Pentapetalae</taxon>
        <taxon>rosids</taxon>
        <taxon>malvids</taxon>
        <taxon>Malvales</taxon>
        <taxon>Malvaceae</taxon>
        <taxon>Malvoideae</taxon>
        <taxon>Gossypium</taxon>
    </lineage>
</organism>
<dbReference type="EMBL" id="JABFAB010000010">
    <property type="protein sequence ID" value="MBA0662058.1"/>
    <property type="molecule type" value="Genomic_DNA"/>
</dbReference>
<proteinExistence type="predicted"/>